<sequence length="183" mass="20308">MDRTREQLLDEYLVASARTGDRKAFDLLAQRWGRKLLAHAWRLTGDVDLAREAAQDGWIEIVRGVDRLRDERAFPAWAYQIVTRRCARQIGRVRRDRALTAAVAIEPVVDIASPEGGDPGASARLRTALAALPEAQRAAVGLFYLEDMDIAEVAIALNVPAGTVKTRLMHARRTLRAVLEGDV</sequence>
<dbReference type="EMBL" id="BSOY01000012">
    <property type="protein sequence ID" value="GLS00886.1"/>
    <property type="molecule type" value="Genomic_DNA"/>
</dbReference>
<dbReference type="InterPro" id="IPR036388">
    <property type="entry name" value="WH-like_DNA-bd_sf"/>
</dbReference>
<dbReference type="SUPFAM" id="SSF88659">
    <property type="entry name" value="Sigma3 and sigma4 domains of RNA polymerase sigma factors"/>
    <property type="match status" value="1"/>
</dbReference>
<dbReference type="NCBIfam" id="TIGR02937">
    <property type="entry name" value="sigma70-ECF"/>
    <property type="match status" value="1"/>
</dbReference>
<feature type="domain" description="RNA polymerase sigma factor 70 region 4 type 2" evidence="6">
    <location>
        <begin position="124"/>
        <end position="175"/>
    </location>
</feature>
<reference evidence="8" key="1">
    <citation type="journal article" date="2019" name="Int. J. Syst. Evol. Microbiol.">
        <title>The Global Catalogue of Microorganisms (GCM) 10K type strain sequencing project: providing services to taxonomists for standard genome sequencing and annotation.</title>
        <authorList>
            <consortium name="The Broad Institute Genomics Platform"/>
            <consortium name="The Broad Institute Genome Sequencing Center for Infectious Disease"/>
            <person name="Wu L."/>
            <person name="Ma J."/>
        </authorList>
    </citation>
    <scope>NUCLEOTIDE SEQUENCE [LARGE SCALE GENOMIC DNA]</scope>
    <source>
        <strain evidence="8">NBRC 110107</strain>
    </source>
</reference>
<gene>
    <name evidence="7" type="primary">sigE</name>
    <name evidence="7" type="ORF">GCM10007859_08950</name>
</gene>
<comment type="similarity">
    <text evidence="1">Belongs to the sigma-70 factor family. ECF subfamily.</text>
</comment>
<dbReference type="PANTHER" id="PTHR43133:SF25">
    <property type="entry name" value="RNA POLYMERASE SIGMA FACTOR RFAY-RELATED"/>
    <property type="match status" value="1"/>
</dbReference>
<feature type="domain" description="RNA polymerase sigma-70 region 2" evidence="5">
    <location>
        <begin position="28"/>
        <end position="95"/>
    </location>
</feature>
<keyword evidence="8" id="KW-1185">Reference proteome</keyword>
<dbReference type="Pfam" id="PF04542">
    <property type="entry name" value="Sigma70_r2"/>
    <property type="match status" value="1"/>
</dbReference>
<accession>A0ABQ6BHV2</accession>
<dbReference type="SUPFAM" id="SSF88946">
    <property type="entry name" value="Sigma2 domain of RNA polymerase sigma factors"/>
    <property type="match status" value="1"/>
</dbReference>
<evidence type="ECO:0000259" key="6">
    <source>
        <dbReference type="Pfam" id="PF08281"/>
    </source>
</evidence>
<comment type="caution">
    <text evidence="7">The sequence shown here is derived from an EMBL/GenBank/DDBJ whole genome shotgun (WGS) entry which is preliminary data.</text>
</comment>
<dbReference type="InterPro" id="IPR013249">
    <property type="entry name" value="RNA_pol_sigma70_r4_t2"/>
</dbReference>
<organism evidence="7 8">
    <name type="scientific">Brevundimonas denitrificans</name>
    <dbReference type="NCBI Taxonomy" id="1443434"/>
    <lineage>
        <taxon>Bacteria</taxon>
        <taxon>Pseudomonadati</taxon>
        <taxon>Pseudomonadota</taxon>
        <taxon>Alphaproteobacteria</taxon>
        <taxon>Caulobacterales</taxon>
        <taxon>Caulobacteraceae</taxon>
        <taxon>Brevundimonas</taxon>
    </lineage>
</organism>
<evidence type="ECO:0000256" key="3">
    <source>
        <dbReference type="ARBA" id="ARBA00023082"/>
    </source>
</evidence>
<dbReference type="Gene3D" id="1.10.10.10">
    <property type="entry name" value="Winged helix-like DNA-binding domain superfamily/Winged helix DNA-binding domain"/>
    <property type="match status" value="1"/>
</dbReference>
<keyword evidence="2" id="KW-0805">Transcription regulation</keyword>
<evidence type="ECO:0000256" key="4">
    <source>
        <dbReference type="ARBA" id="ARBA00023163"/>
    </source>
</evidence>
<dbReference type="RefSeq" id="WP_284221591.1">
    <property type="nucleotide sequence ID" value="NZ_BSOY01000012.1"/>
</dbReference>
<keyword evidence="3" id="KW-0731">Sigma factor</keyword>
<protein>
    <submittedName>
        <fullName evidence="7">RNA polymerase sigma factor</fullName>
    </submittedName>
</protein>
<evidence type="ECO:0000256" key="2">
    <source>
        <dbReference type="ARBA" id="ARBA00023015"/>
    </source>
</evidence>
<evidence type="ECO:0000259" key="5">
    <source>
        <dbReference type="Pfam" id="PF04542"/>
    </source>
</evidence>
<dbReference type="Pfam" id="PF08281">
    <property type="entry name" value="Sigma70_r4_2"/>
    <property type="match status" value="1"/>
</dbReference>
<dbReference type="PANTHER" id="PTHR43133">
    <property type="entry name" value="RNA POLYMERASE ECF-TYPE SIGMA FACTO"/>
    <property type="match status" value="1"/>
</dbReference>
<evidence type="ECO:0000313" key="8">
    <source>
        <dbReference type="Proteomes" id="UP001156921"/>
    </source>
</evidence>
<dbReference type="InterPro" id="IPR007627">
    <property type="entry name" value="RNA_pol_sigma70_r2"/>
</dbReference>
<dbReference type="CDD" id="cd06171">
    <property type="entry name" value="Sigma70_r4"/>
    <property type="match status" value="1"/>
</dbReference>
<dbReference type="Gene3D" id="1.10.1740.10">
    <property type="match status" value="1"/>
</dbReference>
<evidence type="ECO:0000256" key="1">
    <source>
        <dbReference type="ARBA" id="ARBA00010641"/>
    </source>
</evidence>
<name>A0ABQ6BHV2_9CAUL</name>
<dbReference type="InterPro" id="IPR039425">
    <property type="entry name" value="RNA_pol_sigma-70-like"/>
</dbReference>
<dbReference type="InterPro" id="IPR014284">
    <property type="entry name" value="RNA_pol_sigma-70_dom"/>
</dbReference>
<proteinExistence type="inferred from homology"/>
<dbReference type="Proteomes" id="UP001156921">
    <property type="component" value="Unassembled WGS sequence"/>
</dbReference>
<dbReference type="InterPro" id="IPR013325">
    <property type="entry name" value="RNA_pol_sigma_r2"/>
</dbReference>
<dbReference type="InterPro" id="IPR013324">
    <property type="entry name" value="RNA_pol_sigma_r3/r4-like"/>
</dbReference>
<evidence type="ECO:0000313" key="7">
    <source>
        <dbReference type="EMBL" id="GLS00886.1"/>
    </source>
</evidence>
<keyword evidence="4" id="KW-0804">Transcription</keyword>